<reference evidence="2" key="1">
    <citation type="journal article" date="2011" name="Proc. Natl. Acad. Sci. U.S.A.">
        <title>Obligate biotrophy features unraveled by the genomic analysis of rust fungi.</title>
        <authorList>
            <person name="Duplessis S."/>
            <person name="Cuomo C.A."/>
            <person name="Lin Y.-C."/>
            <person name="Aerts A."/>
            <person name="Tisserant E."/>
            <person name="Veneault-Fourrey C."/>
            <person name="Joly D.L."/>
            <person name="Hacquard S."/>
            <person name="Amselem J."/>
            <person name="Cantarel B.L."/>
            <person name="Chiu R."/>
            <person name="Coutinho P.M."/>
            <person name="Feau N."/>
            <person name="Field M."/>
            <person name="Frey P."/>
            <person name="Gelhaye E."/>
            <person name="Goldberg J."/>
            <person name="Grabherr M.G."/>
            <person name="Kodira C.D."/>
            <person name="Kohler A."/>
            <person name="Kuees U."/>
            <person name="Lindquist E.A."/>
            <person name="Lucas S.M."/>
            <person name="Mago R."/>
            <person name="Mauceli E."/>
            <person name="Morin E."/>
            <person name="Murat C."/>
            <person name="Pangilinan J.L."/>
            <person name="Park R."/>
            <person name="Pearson M."/>
            <person name="Quesneville H."/>
            <person name="Rouhier N."/>
            <person name="Sakthikumar S."/>
            <person name="Salamov A.A."/>
            <person name="Schmutz J."/>
            <person name="Selles B."/>
            <person name="Shapiro H."/>
            <person name="Tanguay P."/>
            <person name="Tuskan G.A."/>
            <person name="Henrissat B."/>
            <person name="Van de Peer Y."/>
            <person name="Rouze P."/>
            <person name="Ellis J.G."/>
            <person name="Dodds P.N."/>
            <person name="Schein J.E."/>
            <person name="Zhong S."/>
            <person name="Hamelin R.C."/>
            <person name="Grigoriev I.V."/>
            <person name="Szabo L.J."/>
            <person name="Martin F."/>
        </authorList>
    </citation>
    <scope>NUCLEOTIDE SEQUENCE [LARGE SCALE GENOMIC DNA]</scope>
    <source>
        <strain evidence="2">98AG31 / pathotype 3-4-7</strain>
    </source>
</reference>
<dbReference type="GeneID" id="18921580"/>
<dbReference type="InParanoid" id="F4R7D5"/>
<sequence>MSGGDSIGPLNQNLAWKAKFGNEVRSRIPQPIGVLRGYRQDNPSGDHELLLHETVAADYKRSIVSKHSTRARLQDLNHNMLRGVRNTMTSTSNSIDVNCKRSITAIHSICGVSVTSGSSGLDQNCLDLTSLRER</sequence>
<dbReference type="AlphaFoldDB" id="F4R7D5"/>
<dbReference type="KEGG" id="mlr:MELLADRAFT_102155"/>
<dbReference type="HOGENOM" id="CLU_1896685_0_0_1"/>
<accession>F4R7D5</accession>
<dbReference type="EMBL" id="GL883092">
    <property type="protein sequence ID" value="EGG11296.1"/>
    <property type="molecule type" value="Genomic_DNA"/>
</dbReference>
<dbReference type="Proteomes" id="UP000001072">
    <property type="component" value="Unassembled WGS sequence"/>
</dbReference>
<proteinExistence type="predicted"/>
<dbReference type="VEuPathDB" id="FungiDB:MELLADRAFT_102155"/>
<protein>
    <submittedName>
        <fullName evidence="1">Uncharacterized protein</fullName>
    </submittedName>
</protein>
<dbReference type="RefSeq" id="XP_007404931.1">
    <property type="nucleotide sequence ID" value="XM_007404869.1"/>
</dbReference>
<gene>
    <name evidence="1" type="ORF">MELLADRAFT_102155</name>
</gene>
<organism evidence="2">
    <name type="scientific">Melampsora larici-populina (strain 98AG31 / pathotype 3-4-7)</name>
    <name type="common">Poplar leaf rust fungus</name>
    <dbReference type="NCBI Taxonomy" id="747676"/>
    <lineage>
        <taxon>Eukaryota</taxon>
        <taxon>Fungi</taxon>
        <taxon>Dikarya</taxon>
        <taxon>Basidiomycota</taxon>
        <taxon>Pucciniomycotina</taxon>
        <taxon>Pucciniomycetes</taxon>
        <taxon>Pucciniales</taxon>
        <taxon>Melampsoraceae</taxon>
        <taxon>Melampsora</taxon>
    </lineage>
</organism>
<keyword evidence="2" id="KW-1185">Reference proteome</keyword>
<name>F4R7D5_MELLP</name>
<evidence type="ECO:0000313" key="1">
    <source>
        <dbReference type="EMBL" id="EGG11296.1"/>
    </source>
</evidence>
<evidence type="ECO:0000313" key="2">
    <source>
        <dbReference type="Proteomes" id="UP000001072"/>
    </source>
</evidence>